<gene>
    <name evidence="1" type="ORF">NDU88_002623</name>
</gene>
<keyword evidence="2" id="KW-1185">Reference proteome</keyword>
<dbReference type="EMBL" id="JANPWB010000011">
    <property type="protein sequence ID" value="KAJ1124162.1"/>
    <property type="molecule type" value="Genomic_DNA"/>
</dbReference>
<organism evidence="1 2">
    <name type="scientific">Pleurodeles waltl</name>
    <name type="common">Iberian ribbed newt</name>
    <dbReference type="NCBI Taxonomy" id="8319"/>
    <lineage>
        <taxon>Eukaryota</taxon>
        <taxon>Metazoa</taxon>
        <taxon>Chordata</taxon>
        <taxon>Craniata</taxon>
        <taxon>Vertebrata</taxon>
        <taxon>Euteleostomi</taxon>
        <taxon>Amphibia</taxon>
        <taxon>Batrachia</taxon>
        <taxon>Caudata</taxon>
        <taxon>Salamandroidea</taxon>
        <taxon>Salamandridae</taxon>
        <taxon>Pleurodelinae</taxon>
        <taxon>Pleurodeles</taxon>
    </lineage>
</organism>
<name>A0AAV7P9X5_PLEWA</name>
<accession>A0AAV7P9X5</accession>
<reference evidence="1" key="1">
    <citation type="journal article" date="2022" name="bioRxiv">
        <title>Sequencing and chromosome-scale assembly of the giantPleurodeles waltlgenome.</title>
        <authorList>
            <person name="Brown T."/>
            <person name="Elewa A."/>
            <person name="Iarovenko S."/>
            <person name="Subramanian E."/>
            <person name="Araus A.J."/>
            <person name="Petzold A."/>
            <person name="Susuki M."/>
            <person name="Suzuki K.-i.T."/>
            <person name="Hayashi T."/>
            <person name="Toyoda A."/>
            <person name="Oliveira C."/>
            <person name="Osipova E."/>
            <person name="Leigh N.D."/>
            <person name="Simon A."/>
            <person name="Yun M.H."/>
        </authorList>
    </citation>
    <scope>NUCLEOTIDE SEQUENCE</scope>
    <source>
        <strain evidence="1">20211129_DDA</strain>
        <tissue evidence="1">Liver</tissue>
    </source>
</reference>
<comment type="caution">
    <text evidence="1">The sequence shown here is derived from an EMBL/GenBank/DDBJ whole genome shotgun (WGS) entry which is preliminary data.</text>
</comment>
<proteinExistence type="predicted"/>
<evidence type="ECO:0000313" key="2">
    <source>
        <dbReference type="Proteomes" id="UP001066276"/>
    </source>
</evidence>
<protein>
    <submittedName>
        <fullName evidence="1">Uncharacterized protein</fullName>
    </submittedName>
</protein>
<evidence type="ECO:0000313" key="1">
    <source>
        <dbReference type="EMBL" id="KAJ1124162.1"/>
    </source>
</evidence>
<sequence length="90" mass="9709">MVAVGTLETWPAISPAIKGFKHLRFVTGRSKPALSAERTPVMNEPGPARFSRLLVRSKGAKEEERTSICSALGTSLELAREVAINAIEGF</sequence>
<dbReference type="AlphaFoldDB" id="A0AAV7P9X5"/>
<dbReference type="Proteomes" id="UP001066276">
    <property type="component" value="Chromosome 7"/>
</dbReference>